<reference evidence="2 3" key="1">
    <citation type="journal article" date="2016" name="Sci. Rep.">
        <title>The genome sequence of the outbreeding globe artichoke constructed de novo incorporating a phase-aware low-pass sequencing strategy of F1 progeny.</title>
        <authorList>
            <person name="Scaglione D."/>
            <person name="Reyes-Chin-Wo S."/>
            <person name="Acquadro A."/>
            <person name="Froenicke L."/>
            <person name="Portis E."/>
            <person name="Beitel C."/>
            <person name="Tirone M."/>
            <person name="Mauro R."/>
            <person name="Lo Monaco A."/>
            <person name="Mauromicale G."/>
            <person name="Faccioli P."/>
            <person name="Cattivelli L."/>
            <person name="Rieseberg L."/>
            <person name="Michelmore R."/>
            <person name="Lanteri S."/>
        </authorList>
    </citation>
    <scope>NUCLEOTIDE SEQUENCE [LARGE SCALE GENOMIC DNA]</scope>
    <source>
        <strain evidence="2">2C</strain>
    </source>
</reference>
<dbReference type="Gramene" id="KVH99788">
    <property type="protein sequence ID" value="KVH99788"/>
    <property type="gene ID" value="Ccrd_021950"/>
</dbReference>
<feature type="domain" description="SNRNP25 ubiquitin-like" evidence="1">
    <location>
        <begin position="72"/>
        <end position="110"/>
    </location>
</feature>
<gene>
    <name evidence="2" type="ORF">Ccrd_021950</name>
</gene>
<keyword evidence="3" id="KW-1185">Reference proteome</keyword>
<dbReference type="GO" id="GO:0000398">
    <property type="term" value="P:mRNA splicing, via spliceosome"/>
    <property type="evidence" value="ECO:0007669"/>
    <property type="project" value="InterPro"/>
</dbReference>
<dbReference type="Pfam" id="PF18036">
    <property type="entry name" value="Ubiquitin_4"/>
    <property type="match status" value="1"/>
</dbReference>
<dbReference type="InterPro" id="IPR039690">
    <property type="entry name" value="SNRNP25"/>
</dbReference>
<dbReference type="InterPro" id="IPR040610">
    <property type="entry name" value="SNRNP25_ubiquitin"/>
</dbReference>
<dbReference type="AlphaFoldDB" id="A0A103XZJ6"/>
<accession>A0A103XZJ6</accession>
<dbReference type="Proteomes" id="UP000243975">
    <property type="component" value="Unassembled WGS sequence"/>
</dbReference>
<sequence>MQIFAEEVTEVDFEDFGSKRNDEFGDEVNGSSCCSSRSSSSSSSPCHFSPWMLDGSLSSRTFSYELLAVEPIRLIVQKLDGSSFDIIVTKKATVGDLKKAVEDEFSQLSEQVTFMGAVLLMF</sequence>
<proteinExistence type="predicted"/>
<dbReference type="PANTHER" id="PTHR14942:SF9">
    <property type="entry name" value="OS02G0188500 PROTEIN"/>
    <property type="match status" value="1"/>
</dbReference>
<evidence type="ECO:0000259" key="1">
    <source>
        <dbReference type="Pfam" id="PF18036"/>
    </source>
</evidence>
<dbReference type="SUPFAM" id="SSF54236">
    <property type="entry name" value="Ubiquitin-like"/>
    <property type="match status" value="1"/>
</dbReference>
<dbReference type="PANTHER" id="PTHR14942">
    <property type="entry name" value="U11/U12 SMALL NUCLEAR RIBONUCLEOPROTEIN 25 KDA PROTEIN"/>
    <property type="match status" value="1"/>
</dbReference>
<evidence type="ECO:0000313" key="3">
    <source>
        <dbReference type="Proteomes" id="UP000243975"/>
    </source>
</evidence>
<name>A0A103XZJ6_CYNCS</name>
<dbReference type="Gene3D" id="3.10.20.90">
    <property type="entry name" value="Phosphatidylinositol 3-kinase Catalytic Subunit, Chain A, domain 1"/>
    <property type="match status" value="1"/>
</dbReference>
<dbReference type="InterPro" id="IPR029071">
    <property type="entry name" value="Ubiquitin-like_domsf"/>
</dbReference>
<comment type="caution">
    <text evidence="2">The sequence shown here is derived from an EMBL/GenBank/DDBJ whole genome shotgun (WGS) entry which is preliminary data.</text>
</comment>
<protein>
    <recommendedName>
        <fullName evidence="1">SNRNP25 ubiquitin-like domain-containing protein</fullName>
    </recommendedName>
</protein>
<organism evidence="2 3">
    <name type="scientific">Cynara cardunculus var. scolymus</name>
    <name type="common">Globe artichoke</name>
    <name type="synonym">Cynara scolymus</name>
    <dbReference type="NCBI Taxonomy" id="59895"/>
    <lineage>
        <taxon>Eukaryota</taxon>
        <taxon>Viridiplantae</taxon>
        <taxon>Streptophyta</taxon>
        <taxon>Embryophyta</taxon>
        <taxon>Tracheophyta</taxon>
        <taxon>Spermatophyta</taxon>
        <taxon>Magnoliopsida</taxon>
        <taxon>eudicotyledons</taxon>
        <taxon>Gunneridae</taxon>
        <taxon>Pentapetalae</taxon>
        <taxon>asterids</taxon>
        <taxon>campanulids</taxon>
        <taxon>Asterales</taxon>
        <taxon>Asteraceae</taxon>
        <taxon>Carduoideae</taxon>
        <taxon>Cardueae</taxon>
        <taxon>Carduinae</taxon>
        <taxon>Cynara</taxon>
    </lineage>
</organism>
<evidence type="ECO:0000313" key="2">
    <source>
        <dbReference type="EMBL" id="KVH99788.1"/>
    </source>
</evidence>
<dbReference type="EMBL" id="LEKV01003413">
    <property type="protein sequence ID" value="KVH99788.1"/>
    <property type="molecule type" value="Genomic_DNA"/>
</dbReference>